<sequence>MYLWYKILFDDPGLRTTFRELSNCMEWVQSLSWSRLYCKSFVKLEPHMKADKDLNSQQEHLSSTSYDLRITNLARFIYRKITFCHPEFISGSKKKTPKQVRHDDTSPLDSQDKRFLDVGAGNGLFLKFFKAKGFKVAGFELEKQNVQNMKRDPILTHENITQGDITKLTGKQEYDVVMASDVIEHIRDDVLAIKNLWSFVKPDGLMIITVPAHSFLYGKRDEKWGHYRRYDMKVLLEKIENAICSSVIPDLDRESMDPRIREDDSVGYHVVFATQWNIVGFYLYFLFEKILHKPINENMRYSNSLLSRSIRTILDKILRLEEMLGGVPLGLTLVVGVRKVCQS</sequence>
<dbReference type="PANTHER" id="PTHR43861">
    <property type="entry name" value="TRANS-ACONITATE 2-METHYLTRANSFERASE-RELATED"/>
    <property type="match status" value="1"/>
</dbReference>
<dbReference type="AlphaFoldDB" id="A0A2M7TXC6"/>
<protein>
    <recommendedName>
        <fullName evidence="3">Class I SAM-dependent methyltransferase</fullName>
    </recommendedName>
</protein>
<dbReference type="InterPro" id="IPR029063">
    <property type="entry name" value="SAM-dependent_MTases_sf"/>
</dbReference>
<dbReference type="EMBL" id="PFOB01000054">
    <property type="protein sequence ID" value="PIZ62477.1"/>
    <property type="molecule type" value="Genomic_DNA"/>
</dbReference>
<evidence type="ECO:0000313" key="1">
    <source>
        <dbReference type="EMBL" id="PIZ62477.1"/>
    </source>
</evidence>
<proteinExistence type="predicted"/>
<dbReference type="PANTHER" id="PTHR43861:SF6">
    <property type="entry name" value="METHYLTRANSFERASE TYPE 11"/>
    <property type="match status" value="1"/>
</dbReference>
<dbReference type="CDD" id="cd02440">
    <property type="entry name" value="AdoMet_MTases"/>
    <property type="match status" value="1"/>
</dbReference>
<accession>A0A2M7TXC6</accession>
<evidence type="ECO:0008006" key="3">
    <source>
        <dbReference type="Google" id="ProtNLM"/>
    </source>
</evidence>
<evidence type="ECO:0000313" key="2">
    <source>
        <dbReference type="Proteomes" id="UP000228503"/>
    </source>
</evidence>
<gene>
    <name evidence="1" type="ORF">COY16_04135</name>
</gene>
<name>A0A2M7TXC6_9BACT</name>
<comment type="caution">
    <text evidence="1">The sequence shown here is derived from an EMBL/GenBank/DDBJ whole genome shotgun (WGS) entry which is preliminary data.</text>
</comment>
<organism evidence="1 2">
    <name type="scientific">Candidatus Roizmanbacteria bacterium CG_4_10_14_0_2_um_filter_39_13</name>
    <dbReference type="NCBI Taxonomy" id="1974825"/>
    <lineage>
        <taxon>Bacteria</taxon>
        <taxon>Candidatus Roizmaniibacteriota</taxon>
    </lineage>
</organism>
<dbReference type="Pfam" id="PF13489">
    <property type="entry name" value="Methyltransf_23"/>
    <property type="match status" value="1"/>
</dbReference>
<reference evidence="2" key="1">
    <citation type="submission" date="2017-09" db="EMBL/GenBank/DDBJ databases">
        <title>Depth-based differentiation of microbial function through sediment-hosted aquifers and enrichment of novel symbionts in the deep terrestrial subsurface.</title>
        <authorList>
            <person name="Probst A.J."/>
            <person name="Ladd B."/>
            <person name="Jarett J.K."/>
            <person name="Geller-Mcgrath D.E."/>
            <person name="Sieber C.M.K."/>
            <person name="Emerson J.B."/>
            <person name="Anantharaman K."/>
            <person name="Thomas B.C."/>
            <person name="Malmstrom R."/>
            <person name="Stieglmeier M."/>
            <person name="Klingl A."/>
            <person name="Woyke T."/>
            <person name="Ryan C.M."/>
            <person name="Banfield J.F."/>
        </authorList>
    </citation>
    <scope>NUCLEOTIDE SEQUENCE [LARGE SCALE GENOMIC DNA]</scope>
</reference>
<dbReference type="Proteomes" id="UP000228503">
    <property type="component" value="Unassembled WGS sequence"/>
</dbReference>
<dbReference type="Gene3D" id="3.40.50.150">
    <property type="entry name" value="Vaccinia Virus protein VP39"/>
    <property type="match status" value="1"/>
</dbReference>
<dbReference type="SUPFAM" id="SSF53335">
    <property type="entry name" value="S-adenosyl-L-methionine-dependent methyltransferases"/>
    <property type="match status" value="1"/>
</dbReference>